<feature type="signal peptide" evidence="3">
    <location>
        <begin position="1"/>
        <end position="29"/>
    </location>
</feature>
<dbReference type="CDD" id="cd03412">
    <property type="entry name" value="CbiK_N"/>
    <property type="match status" value="1"/>
</dbReference>
<proteinExistence type="predicted"/>
<dbReference type="CDD" id="cd03413">
    <property type="entry name" value="CbiK_C"/>
    <property type="match status" value="1"/>
</dbReference>
<feature type="binding site" evidence="2">
    <location>
        <position position="183"/>
    </location>
    <ligand>
        <name>Co(2+)</name>
        <dbReference type="ChEBI" id="CHEBI:48828"/>
    </ligand>
</feature>
<reference evidence="4 5" key="1">
    <citation type="journal article" date="2011" name="J. Bacteriol.">
        <title>Genome sequence of the mercury-methylating and pleomorphic Desulfovibrio africanus Strain Walvis Bay.</title>
        <authorList>
            <person name="Brown S.D."/>
            <person name="Wall J.D."/>
            <person name="Kucken A.M."/>
            <person name="Gilmour C.C."/>
            <person name="Podar M."/>
            <person name="Brandt C.C."/>
            <person name="Teshima H."/>
            <person name="Detter J.C."/>
            <person name="Han C.S."/>
            <person name="Land M.L."/>
            <person name="Lucas S."/>
            <person name="Han J."/>
            <person name="Pennacchio L."/>
            <person name="Nolan M."/>
            <person name="Pitluck S."/>
            <person name="Woyke T."/>
            <person name="Goodwin L."/>
            <person name="Palumbo A.V."/>
            <person name="Elias D.A."/>
        </authorList>
    </citation>
    <scope>NUCLEOTIDE SEQUENCE [LARGE SCALE GENOMIC DNA]</scope>
    <source>
        <strain evidence="4 5">Walvis Bay</strain>
    </source>
</reference>
<gene>
    <name evidence="4" type="ORF">Desaf_0152</name>
</gene>
<dbReference type="HOGENOM" id="CLU_036584_1_0_7"/>
<dbReference type="GO" id="GO:0046872">
    <property type="term" value="F:metal ion binding"/>
    <property type="evidence" value="ECO:0007669"/>
    <property type="project" value="UniProtKB-KW"/>
</dbReference>
<organism evidence="4 5">
    <name type="scientific">Desulfocurvibacter africanus subsp. africanus str. Walvis Bay</name>
    <dbReference type="NCBI Taxonomy" id="690850"/>
    <lineage>
        <taxon>Bacteria</taxon>
        <taxon>Pseudomonadati</taxon>
        <taxon>Thermodesulfobacteriota</taxon>
        <taxon>Desulfovibrionia</taxon>
        <taxon>Desulfovibrionales</taxon>
        <taxon>Desulfovibrionaceae</taxon>
        <taxon>Desulfocurvibacter</taxon>
    </lineage>
</organism>
<feature type="chain" id="PRO_5003303168" evidence="3">
    <location>
        <begin position="30"/>
        <end position="305"/>
    </location>
</feature>
<dbReference type="InterPro" id="IPR010388">
    <property type="entry name" value="Anaerobic_Co-chelatase"/>
</dbReference>
<evidence type="ECO:0000256" key="3">
    <source>
        <dbReference type="SAM" id="SignalP"/>
    </source>
</evidence>
<dbReference type="GO" id="GO:0019251">
    <property type="term" value="P:anaerobic cobalamin biosynthetic process"/>
    <property type="evidence" value="ECO:0007669"/>
    <property type="project" value="InterPro"/>
</dbReference>
<keyword evidence="3" id="KW-0732">Signal</keyword>
<dbReference type="RefSeq" id="WP_014258379.1">
    <property type="nucleotide sequence ID" value="NC_016629.1"/>
</dbReference>
<name>F3YVC0_DESAF</name>
<protein>
    <submittedName>
        <fullName evidence="4">Sirohydrochlorin cobaltochelatase</fullName>
    </submittedName>
</protein>
<keyword evidence="5" id="KW-1185">Reference proteome</keyword>
<dbReference type="AlphaFoldDB" id="F3YVC0"/>
<dbReference type="Gene3D" id="3.40.50.1400">
    <property type="match status" value="2"/>
</dbReference>
<dbReference type="KEGG" id="daf:Desaf_0152"/>
<feature type="active site" description="Proton acceptor" evidence="1">
    <location>
        <position position="183"/>
    </location>
</feature>
<evidence type="ECO:0000256" key="1">
    <source>
        <dbReference type="PIRSR" id="PIRSR033579-1"/>
    </source>
</evidence>
<dbReference type="eggNOG" id="COG4822">
    <property type="taxonomic scope" value="Bacteria"/>
</dbReference>
<dbReference type="SUPFAM" id="SSF53800">
    <property type="entry name" value="Chelatase"/>
    <property type="match status" value="1"/>
</dbReference>
<keyword evidence="2" id="KW-0479">Metal-binding</keyword>
<sequence length="305" mass="32819" precursor="true">MRIHQRLSAFLSICLLALLLGLQADPAQAHGKANVEPKIGILLVTFGTSVPEARKAYATIESKVKAAYPGVELRWAYTSRQIRHKVATEEGLRNASPAGALGRMLDDGFTHVAVQSLHVIPGQEFNDLTAIVEAFGSMPKSFERIVLGPPLLSGPEAMQALAKAVMASVPGLGDREALVLVGHGTHHLASAFYPAMQYYLQQESERAFVGTIESSPSMQDVLADLVKRKIAKAYLVPFLTVAGDHARNDIAGNEPDSWKSQLKAKGIACQPVMRGLAEDPAVVDIWVGQLGLSLKALRDEPKDNG</sequence>
<dbReference type="GO" id="GO:0016852">
    <property type="term" value="F:sirohydrochlorin cobaltochelatase activity"/>
    <property type="evidence" value="ECO:0007669"/>
    <property type="project" value="InterPro"/>
</dbReference>
<feature type="binding site" evidence="2">
    <location>
        <position position="245"/>
    </location>
    <ligand>
        <name>Co(2+)</name>
        <dbReference type="ChEBI" id="CHEBI:48828"/>
    </ligand>
</feature>
<evidence type="ECO:0000313" key="4">
    <source>
        <dbReference type="EMBL" id="EGJ48512.1"/>
    </source>
</evidence>
<dbReference type="EMBL" id="CP003221">
    <property type="protein sequence ID" value="EGJ48512.1"/>
    <property type="molecule type" value="Genomic_DNA"/>
</dbReference>
<accession>F3YVC0</accession>
<dbReference type="PIRSF" id="PIRSF033579">
    <property type="entry name" value="Anaer_Co_chel"/>
    <property type="match status" value="1"/>
</dbReference>
<evidence type="ECO:0000256" key="2">
    <source>
        <dbReference type="PIRSR" id="PIRSR033579-3"/>
    </source>
</evidence>
<evidence type="ECO:0000313" key="5">
    <source>
        <dbReference type="Proteomes" id="UP000007844"/>
    </source>
</evidence>
<dbReference type="Pfam" id="PF06180">
    <property type="entry name" value="CbiK"/>
    <property type="match status" value="1"/>
</dbReference>
<keyword evidence="2" id="KW-0170">Cobalt</keyword>
<feature type="binding site" evidence="2">
    <location>
        <position position="213"/>
    </location>
    <ligand>
        <name>Co(2+)</name>
        <dbReference type="ChEBI" id="CHEBI:48828"/>
    </ligand>
</feature>
<dbReference type="STRING" id="690850.Desaf_0152"/>
<dbReference type="Proteomes" id="UP000007844">
    <property type="component" value="Chromosome"/>
</dbReference>